<feature type="compositionally biased region" description="Low complexity" evidence="2">
    <location>
        <begin position="282"/>
        <end position="295"/>
    </location>
</feature>
<keyword evidence="3" id="KW-0812">Transmembrane</keyword>
<evidence type="ECO:0000256" key="4">
    <source>
        <dbReference type="SAM" id="SignalP"/>
    </source>
</evidence>
<evidence type="ECO:0000313" key="5">
    <source>
        <dbReference type="EMBL" id="GMT00186.1"/>
    </source>
</evidence>
<organism evidence="5 6">
    <name type="scientific">Pristionchus entomophagus</name>
    <dbReference type="NCBI Taxonomy" id="358040"/>
    <lineage>
        <taxon>Eukaryota</taxon>
        <taxon>Metazoa</taxon>
        <taxon>Ecdysozoa</taxon>
        <taxon>Nematoda</taxon>
        <taxon>Chromadorea</taxon>
        <taxon>Rhabditida</taxon>
        <taxon>Rhabditina</taxon>
        <taxon>Diplogasteromorpha</taxon>
        <taxon>Diplogasteroidea</taxon>
        <taxon>Neodiplogasteridae</taxon>
        <taxon>Pristionchus</taxon>
    </lineage>
</organism>
<dbReference type="AlphaFoldDB" id="A0AAV5U0Z0"/>
<comment type="caution">
    <text evidence="5">The sequence shown here is derived from an EMBL/GenBank/DDBJ whole genome shotgun (WGS) entry which is preliminary data.</text>
</comment>
<feature type="signal peptide" evidence="4">
    <location>
        <begin position="1"/>
        <end position="21"/>
    </location>
</feature>
<reference evidence="5" key="1">
    <citation type="submission" date="2023-10" db="EMBL/GenBank/DDBJ databases">
        <title>Genome assembly of Pristionchus species.</title>
        <authorList>
            <person name="Yoshida K."/>
            <person name="Sommer R.J."/>
        </authorList>
    </citation>
    <scope>NUCLEOTIDE SEQUENCE</scope>
    <source>
        <strain evidence="5">RS0144</strain>
    </source>
</reference>
<dbReference type="EMBL" id="BTSX01000005">
    <property type="protein sequence ID" value="GMT00186.1"/>
    <property type="molecule type" value="Genomic_DNA"/>
</dbReference>
<evidence type="ECO:0000313" key="6">
    <source>
        <dbReference type="Proteomes" id="UP001432027"/>
    </source>
</evidence>
<keyword evidence="3" id="KW-0472">Membrane</keyword>
<protein>
    <submittedName>
        <fullName evidence="5">Uncharacterized protein</fullName>
    </submittedName>
</protein>
<sequence>RGSLSRMRLLLLFSLVAAAAAHVDITDWKCNEKTYNETNKTVYLQEIQGSINECCANSTPEGELQKCLDEVMIDSGRFELREVLNGNVKWDTPPFAFPPSLSIYKEHLNELRENCRSSQENIDDLLKNLDICISRADNKDDKKCTCESSFFDSVSQVIYNKEQSAKCHKTLGQLRAILERKEEREEQKEEDKISLQSFNPLSASAWQKNWICMTLVYLAVATAFICFLAGCIWMCKLKPSRKESDPIGTKRVNSKRSSRSGYPTKSVETTRSDVTRTPPSPSEASSVSPTESTMN</sequence>
<feature type="coiled-coil region" evidence="1">
    <location>
        <begin position="101"/>
        <end position="128"/>
    </location>
</feature>
<evidence type="ECO:0000256" key="3">
    <source>
        <dbReference type="SAM" id="Phobius"/>
    </source>
</evidence>
<keyword evidence="4" id="KW-0732">Signal</keyword>
<feature type="chain" id="PRO_5043607772" evidence="4">
    <location>
        <begin position="22"/>
        <end position="295"/>
    </location>
</feature>
<proteinExistence type="predicted"/>
<feature type="transmembrane region" description="Helical" evidence="3">
    <location>
        <begin position="215"/>
        <end position="235"/>
    </location>
</feature>
<accession>A0AAV5U0Z0</accession>
<keyword evidence="6" id="KW-1185">Reference proteome</keyword>
<evidence type="ECO:0000256" key="1">
    <source>
        <dbReference type="SAM" id="Coils"/>
    </source>
</evidence>
<feature type="non-terminal residue" evidence="5">
    <location>
        <position position="1"/>
    </location>
</feature>
<dbReference type="Proteomes" id="UP001432027">
    <property type="component" value="Unassembled WGS sequence"/>
</dbReference>
<keyword evidence="1" id="KW-0175">Coiled coil</keyword>
<keyword evidence="3" id="KW-1133">Transmembrane helix</keyword>
<feature type="region of interest" description="Disordered" evidence="2">
    <location>
        <begin position="241"/>
        <end position="295"/>
    </location>
</feature>
<name>A0AAV5U0Z0_9BILA</name>
<gene>
    <name evidence="5" type="ORF">PENTCL1PPCAC_22360</name>
</gene>
<evidence type="ECO:0000256" key="2">
    <source>
        <dbReference type="SAM" id="MobiDB-lite"/>
    </source>
</evidence>